<comment type="caution">
    <text evidence="1">The sequence shown here is derived from an EMBL/GenBank/DDBJ whole genome shotgun (WGS) entry which is preliminary data.</text>
</comment>
<evidence type="ECO:0000313" key="2">
    <source>
        <dbReference type="Proteomes" id="UP001141806"/>
    </source>
</evidence>
<dbReference type="EMBL" id="JAMYWD010000011">
    <property type="protein sequence ID" value="KAJ4955928.1"/>
    <property type="molecule type" value="Genomic_DNA"/>
</dbReference>
<dbReference type="Proteomes" id="UP001141806">
    <property type="component" value="Unassembled WGS sequence"/>
</dbReference>
<dbReference type="AlphaFoldDB" id="A0A9Q0H0B0"/>
<gene>
    <name evidence="1" type="ORF">NE237_012711</name>
</gene>
<organism evidence="1 2">
    <name type="scientific">Protea cynaroides</name>
    <dbReference type="NCBI Taxonomy" id="273540"/>
    <lineage>
        <taxon>Eukaryota</taxon>
        <taxon>Viridiplantae</taxon>
        <taxon>Streptophyta</taxon>
        <taxon>Embryophyta</taxon>
        <taxon>Tracheophyta</taxon>
        <taxon>Spermatophyta</taxon>
        <taxon>Magnoliopsida</taxon>
        <taxon>Proteales</taxon>
        <taxon>Proteaceae</taxon>
        <taxon>Protea</taxon>
    </lineage>
</organism>
<keyword evidence="2" id="KW-1185">Reference proteome</keyword>
<proteinExistence type="predicted"/>
<evidence type="ECO:0000313" key="1">
    <source>
        <dbReference type="EMBL" id="KAJ4955928.1"/>
    </source>
</evidence>
<reference evidence="1" key="1">
    <citation type="journal article" date="2023" name="Plant J.">
        <title>The genome of the king protea, Protea cynaroides.</title>
        <authorList>
            <person name="Chang J."/>
            <person name="Duong T.A."/>
            <person name="Schoeman C."/>
            <person name="Ma X."/>
            <person name="Roodt D."/>
            <person name="Barker N."/>
            <person name="Li Z."/>
            <person name="Van de Peer Y."/>
            <person name="Mizrachi E."/>
        </authorList>
    </citation>
    <scope>NUCLEOTIDE SEQUENCE</scope>
    <source>
        <tissue evidence="1">Young leaves</tissue>
    </source>
</reference>
<accession>A0A9Q0H0B0</accession>
<sequence length="113" mass="12965">MEYSDESLVYLEECIIMHCPVNGLIEGANRPQSDILFLDYNLQQLDLFSEVPAETTNLFLDCNLQQLDLFSEVLAETTNLFLRLQPTTTGFIVRGAWRDLKLLPQTTTYNNCI</sequence>
<protein>
    <submittedName>
        <fullName evidence="1">Uncharacterized protein</fullName>
    </submittedName>
</protein>
<name>A0A9Q0H0B0_9MAGN</name>